<reference evidence="1" key="1">
    <citation type="submission" date="2020-10" db="EMBL/GenBank/DDBJ databases">
        <authorList>
            <person name="Castelo-Branco R."/>
            <person name="Eusebio N."/>
            <person name="Adriana R."/>
            <person name="Vieira A."/>
            <person name="Brugerolle De Fraissinette N."/>
            <person name="Rezende De Castro R."/>
            <person name="Schneider M.P."/>
            <person name="Vasconcelos V."/>
            <person name="Leao P.N."/>
        </authorList>
    </citation>
    <scope>NUCLEOTIDE SEQUENCE</scope>
    <source>
        <strain evidence="1">LEGE 12446</strain>
    </source>
</reference>
<organism evidence="1 2">
    <name type="scientific">Desmonostoc muscorum LEGE 12446</name>
    <dbReference type="NCBI Taxonomy" id="1828758"/>
    <lineage>
        <taxon>Bacteria</taxon>
        <taxon>Bacillati</taxon>
        <taxon>Cyanobacteriota</taxon>
        <taxon>Cyanophyceae</taxon>
        <taxon>Nostocales</taxon>
        <taxon>Nostocaceae</taxon>
        <taxon>Desmonostoc</taxon>
    </lineage>
</organism>
<dbReference type="Proteomes" id="UP000622533">
    <property type="component" value="Unassembled WGS sequence"/>
</dbReference>
<evidence type="ECO:0000313" key="2">
    <source>
        <dbReference type="Proteomes" id="UP000622533"/>
    </source>
</evidence>
<dbReference type="RefSeq" id="WP_193918932.1">
    <property type="nucleotide sequence ID" value="NZ_JADEXS020000002.1"/>
</dbReference>
<keyword evidence="2" id="KW-1185">Reference proteome</keyword>
<proteinExistence type="predicted"/>
<dbReference type="EMBL" id="JADEXS010000274">
    <property type="protein sequence ID" value="MBE9024487.1"/>
    <property type="molecule type" value="Genomic_DNA"/>
</dbReference>
<gene>
    <name evidence="1" type="ORF">IQ276_19275</name>
</gene>
<dbReference type="AlphaFoldDB" id="A0A8J7AF87"/>
<protein>
    <submittedName>
        <fullName evidence="1">DUF1496 domain-containing protein</fullName>
    </submittedName>
</protein>
<sequence>MNNVKNHELELLNLDEQLLDLSEDEQKAIRGGVATCVYQGQPSTQGATVTQADGVYKCQEDGSWQKVSSK</sequence>
<name>A0A8J7AF87_DESMC</name>
<comment type="caution">
    <text evidence="1">The sequence shown here is derived from an EMBL/GenBank/DDBJ whole genome shotgun (WGS) entry which is preliminary data.</text>
</comment>
<evidence type="ECO:0000313" key="1">
    <source>
        <dbReference type="EMBL" id="MBE9024487.1"/>
    </source>
</evidence>
<accession>A0A8J7AF87</accession>